<feature type="region of interest" description="Disordered" evidence="1">
    <location>
        <begin position="1"/>
        <end position="62"/>
    </location>
</feature>
<evidence type="ECO:0000313" key="3">
    <source>
        <dbReference type="Proteomes" id="UP001431783"/>
    </source>
</evidence>
<feature type="non-terminal residue" evidence="2">
    <location>
        <position position="381"/>
    </location>
</feature>
<reference evidence="2 3" key="1">
    <citation type="submission" date="2023-03" db="EMBL/GenBank/DDBJ databases">
        <title>Genome insight into feeding habits of ladybird beetles.</title>
        <authorList>
            <person name="Li H.-S."/>
            <person name="Huang Y.-H."/>
            <person name="Pang H."/>
        </authorList>
    </citation>
    <scope>NUCLEOTIDE SEQUENCE [LARGE SCALE GENOMIC DNA]</scope>
    <source>
        <strain evidence="2">SYSU_2023b</strain>
        <tissue evidence="2">Whole body</tissue>
    </source>
</reference>
<dbReference type="Proteomes" id="UP001431783">
    <property type="component" value="Unassembled WGS sequence"/>
</dbReference>
<gene>
    <name evidence="2" type="ORF">WA026_009885</name>
</gene>
<name>A0AAW1TRG3_9CUCU</name>
<comment type="caution">
    <text evidence="2">The sequence shown here is derived from an EMBL/GenBank/DDBJ whole genome shotgun (WGS) entry which is preliminary data.</text>
</comment>
<sequence>MPNNAKPGGRKKPPATKSSITRKSPTPPRPRRSSTPISENSTQILNTTQNLNSTQNLDPRNTRKRVTKMSFISVPTQSASVSGTSPKASSSYNGDTSISSITSRGSDSSTNDTIAPGPKIFRYVVRNIPTQYKSQREFFKLLNSTSLKLSNLKVNFNQTALIECKTPAPIDFQKILQNVVGTPSISFTPLNNNAIRHSASKQSSKLSYSCVIKNVPLDYEIQEVNEALTASSIPFNRCWRIISQATSKPTTLIRVITHSKQAIDQLLLSGLNVYGRIHEAEPSRVPQPIQKFCSTCSQSGHDRSECTAKPICSSCGDNHKNSPCPKLKNPTCPNCRGNHPAWDLKCPKRREPPTTAKSTAPVKVLNESTEKRETAKPEDFT</sequence>
<evidence type="ECO:0000313" key="2">
    <source>
        <dbReference type="EMBL" id="KAK9870922.1"/>
    </source>
</evidence>
<evidence type="ECO:0008006" key="4">
    <source>
        <dbReference type="Google" id="ProtNLM"/>
    </source>
</evidence>
<feature type="compositionally biased region" description="Low complexity" evidence="1">
    <location>
        <begin position="33"/>
        <end position="57"/>
    </location>
</feature>
<feature type="region of interest" description="Disordered" evidence="1">
    <location>
        <begin position="343"/>
        <end position="381"/>
    </location>
</feature>
<feature type="region of interest" description="Disordered" evidence="1">
    <location>
        <begin position="75"/>
        <end position="113"/>
    </location>
</feature>
<feature type="compositionally biased region" description="Basic and acidic residues" evidence="1">
    <location>
        <begin position="368"/>
        <end position="381"/>
    </location>
</feature>
<dbReference type="EMBL" id="JARQZJ010000004">
    <property type="protein sequence ID" value="KAK9870922.1"/>
    <property type="molecule type" value="Genomic_DNA"/>
</dbReference>
<feature type="compositionally biased region" description="Low complexity" evidence="1">
    <location>
        <begin position="94"/>
        <end position="109"/>
    </location>
</feature>
<feature type="compositionally biased region" description="Polar residues" evidence="1">
    <location>
        <begin position="75"/>
        <end position="93"/>
    </location>
</feature>
<proteinExistence type="predicted"/>
<organism evidence="2 3">
    <name type="scientific">Henosepilachna vigintioctopunctata</name>
    <dbReference type="NCBI Taxonomy" id="420089"/>
    <lineage>
        <taxon>Eukaryota</taxon>
        <taxon>Metazoa</taxon>
        <taxon>Ecdysozoa</taxon>
        <taxon>Arthropoda</taxon>
        <taxon>Hexapoda</taxon>
        <taxon>Insecta</taxon>
        <taxon>Pterygota</taxon>
        <taxon>Neoptera</taxon>
        <taxon>Endopterygota</taxon>
        <taxon>Coleoptera</taxon>
        <taxon>Polyphaga</taxon>
        <taxon>Cucujiformia</taxon>
        <taxon>Coccinelloidea</taxon>
        <taxon>Coccinellidae</taxon>
        <taxon>Epilachninae</taxon>
        <taxon>Epilachnini</taxon>
        <taxon>Henosepilachna</taxon>
    </lineage>
</organism>
<accession>A0AAW1TRG3</accession>
<dbReference type="AlphaFoldDB" id="A0AAW1TRG3"/>
<evidence type="ECO:0000256" key="1">
    <source>
        <dbReference type="SAM" id="MobiDB-lite"/>
    </source>
</evidence>
<keyword evidence="3" id="KW-1185">Reference proteome</keyword>
<protein>
    <recommendedName>
        <fullName evidence="4">Gag-like protein</fullName>
    </recommendedName>
</protein>